<sequence length="582" mass="67692">MRKVGIDVELIDGDKHFIPLDDIIFIEVNVKISSFYLRNSTPESRITLTELWNKIEKAGIGYNHHLRKISRKHIINLDYFDRIDHDRNMVILKRDPFTMSQSESNKPKKELPQEVLKHLNAIKNLQKKSESDKKQENAPVEVPMKYYEVKIGEDPMRNLTKLLKDEKRFKVIEKYASRQVLTVPVEELNGEHHMEAGYEYVDLGLTSGTLWAAYDLNKRAYHAWGDLYESEIYSERDYIHKDNHSSIVDPNTGVLSLNYDAAHHFRRGGWRIPTQADFEELLSQCVLNWCITEDGTHGCLVTGPKGKHIFLPANGYMQGERLQKYKEYCNYWSSTNGPDNKPMKLMIHEYEGEELELISGVIKEDAYIGLSIRPVISKGCLTKQEGNPKRMLILDDYFADDDDLIKLDLISTFDGWVIKRLSLPLEIDKAKERLNTVLEKYNPDVVVAYKEACFWGQQIEGRYKFLIEPSWKMSEGLEAYMENEFIAEDEKASFLRLIDEYRKKEEELTHKDISDRCWLLEECPSGNDPQFYYCNGAELMPPLSLARWGDTQLIPIIMQVINGLYQDKDGKRTLYGKKFNLA</sequence>
<evidence type="ECO:0000313" key="3">
    <source>
        <dbReference type="Proteomes" id="UP000184130"/>
    </source>
</evidence>
<dbReference type="Gene3D" id="2.40.50.1020">
    <property type="entry name" value="LytTr DNA-binding domain"/>
    <property type="match status" value="1"/>
</dbReference>
<keyword evidence="2" id="KW-0238">DNA-binding</keyword>
<dbReference type="InterPro" id="IPR007492">
    <property type="entry name" value="LytTR_DNA-bd_dom"/>
</dbReference>
<gene>
    <name evidence="2" type="ORF">SAMN05216463_10383</name>
</gene>
<dbReference type="GO" id="GO:0003677">
    <property type="term" value="F:DNA binding"/>
    <property type="evidence" value="ECO:0007669"/>
    <property type="project" value="UniProtKB-KW"/>
</dbReference>
<dbReference type="OrthoDB" id="1048052at2"/>
<evidence type="ECO:0000259" key="1">
    <source>
        <dbReference type="Pfam" id="PF04397"/>
    </source>
</evidence>
<organism evidence="2 3">
    <name type="scientific">Xylanibacter ruminicola</name>
    <name type="common">Prevotella ruminicola</name>
    <dbReference type="NCBI Taxonomy" id="839"/>
    <lineage>
        <taxon>Bacteria</taxon>
        <taxon>Pseudomonadati</taxon>
        <taxon>Bacteroidota</taxon>
        <taxon>Bacteroidia</taxon>
        <taxon>Bacteroidales</taxon>
        <taxon>Prevotellaceae</taxon>
        <taxon>Xylanibacter</taxon>
    </lineage>
</organism>
<dbReference type="RefSeq" id="WP_073204881.1">
    <property type="nucleotide sequence ID" value="NZ_FRBD01000003.1"/>
</dbReference>
<feature type="domain" description="HTH LytTR-type" evidence="1">
    <location>
        <begin position="16"/>
        <end position="104"/>
    </location>
</feature>
<reference evidence="2 3" key="1">
    <citation type="submission" date="2016-11" db="EMBL/GenBank/DDBJ databases">
        <authorList>
            <person name="Jaros S."/>
            <person name="Januszkiewicz K."/>
            <person name="Wedrychowicz H."/>
        </authorList>
    </citation>
    <scope>NUCLEOTIDE SEQUENCE [LARGE SCALE GENOMIC DNA]</scope>
    <source>
        <strain evidence="2 3">KHT3</strain>
    </source>
</reference>
<protein>
    <submittedName>
        <fullName evidence="2">LytTr DNA-binding domain-containing protein</fullName>
    </submittedName>
</protein>
<evidence type="ECO:0000313" key="2">
    <source>
        <dbReference type="EMBL" id="SHK41921.1"/>
    </source>
</evidence>
<proteinExistence type="predicted"/>
<dbReference type="AlphaFoldDB" id="A0A1M6SB29"/>
<dbReference type="Pfam" id="PF04397">
    <property type="entry name" value="LytTR"/>
    <property type="match status" value="1"/>
</dbReference>
<name>A0A1M6SB29_XYLRU</name>
<accession>A0A1M6SB29</accession>
<dbReference type="Proteomes" id="UP000184130">
    <property type="component" value="Unassembled WGS sequence"/>
</dbReference>
<dbReference type="EMBL" id="FRBD01000003">
    <property type="protein sequence ID" value="SHK41921.1"/>
    <property type="molecule type" value="Genomic_DNA"/>
</dbReference>